<dbReference type="InterPro" id="IPR018392">
    <property type="entry name" value="LysM"/>
</dbReference>
<gene>
    <name evidence="4" type="ORF">ES692_02150</name>
</gene>
<evidence type="ECO:0000256" key="1">
    <source>
        <dbReference type="SAM" id="MobiDB-lite"/>
    </source>
</evidence>
<feature type="compositionally biased region" description="Polar residues" evidence="1">
    <location>
        <begin position="74"/>
        <end position="88"/>
    </location>
</feature>
<dbReference type="Pfam" id="PF01476">
    <property type="entry name" value="LysM"/>
    <property type="match status" value="2"/>
</dbReference>
<keyword evidence="2" id="KW-0732">Signal</keyword>
<feature type="region of interest" description="Disordered" evidence="1">
    <location>
        <begin position="74"/>
        <end position="103"/>
    </location>
</feature>
<dbReference type="RefSeq" id="WP_147230977.1">
    <property type="nucleotide sequence ID" value="NZ_VOSB01000003.1"/>
</dbReference>
<proteinExistence type="predicted"/>
<evidence type="ECO:0000259" key="3">
    <source>
        <dbReference type="PROSITE" id="PS51782"/>
    </source>
</evidence>
<feature type="chain" id="PRO_5023124963" evidence="2">
    <location>
        <begin position="24"/>
        <end position="252"/>
    </location>
</feature>
<dbReference type="InterPro" id="IPR036779">
    <property type="entry name" value="LysM_dom_sf"/>
</dbReference>
<reference evidence="4 5" key="1">
    <citation type="submission" date="2019-08" db="EMBL/GenBank/DDBJ databases">
        <title>Genome of Psychroserpens burtonensis ACAM 167.</title>
        <authorList>
            <person name="Bowman J.P."/>
        </authorList>
    </citation>
    <scope>NUCLEOTIDE SEQUENCE [LARGE SCALE GENOMIC DNA]</scope>
    <source>
        <strain evidence="4 5">ACAM 167</strain>
    </source>
</reference>
<accession>A0A5C7BDA2</accession>
<dbReference type="SUPFAM" id="SSF54106">
    <property type="entry name" value="LysM domain"/>
    <property type="match status" value="2"/>
</dbReference>
<dbReference type="OrthoDB" id="2149800at2"/>
<dbReference type="AlphaFoldDB" id="A0A5C7BDA2"/>
<keyword evidence="5" id="KW-1185">Reference proteome</keyword>
<feature type="signal peptide" evidence="2">
    <location>
        <begin position="1"/>
        <end position="23"/>
    </location>
</feature>
<sequence length="252" mass="27713">MLKHFKIITSVLLVTASSFGAVAQTEKYKDVLLDGKPAQLNLITGVITFNDGVVAKSQTAKKIKDSVKASNTIINKNRNPSQSNQHTFTAGLEKKPTQSTNDNAAKTNIIASDTITTSFQKNVSNSKPQIESLTDMVYDISLSKDESKTNTSNFHLVKKGETLYAISKQYNTTLEALKKANNLETTLIKTGQNLRVKSFDSSDFEHNPVWTVSKGDTLYNIAKRNNTTVESIKSLNGLVSNLIKIGQKLQLK</sequence>
<dbReference type="PANTHER" id="PTHR33734:SF22">
    <property type="entry name" value="MEMBRANE-BOUND LYTIC MUREIN TRANSGLYCOSYLASE D"/>
    <property type="match status" value="1"/>
</dbReference>
<dbReference type="GO" id="GO:0008932">
    <property type="term" value="F:lytic endotransglycosylase activity"/>
    <property type="evidence" value="ECO:0007669"/>
    <property type="project" value="TreeGrafter"/>
</dbReference>
<dbReference type="SMART" id="SM00257">
    <property type="entry name" value="LysM"/>
    <property type="match status" value="2"/>
</dbReference>
<dbReference type="PROSITE" id="PS51782">
    <property type="entry name" value="LYSM"/>
    <property type="match status" value="2"/>
</dbReference>
<evidence type="ECO:0000256" key="2">
    <source>
        <dbReference type="SAM" id="SignalP"/>
    </source>
</evidence>
<dbReference type="Proteomes" id="UP000321938">
    <property type="component" value="Unassembled WGS sequence"/>
</dbReference>
<evidence type="ECO:0000313" key="4">
    <source>
        <dbReference type="EMBL" id="TXE19577.1"/>
    </source>
</evidence>
<organism evidence="4 5">
    <name type="scientific">Psychroserpens burtonensis</name>
    <dbReference type="NCBI Taxonomy" id="49278"/>
    <lineage>
        <taxon>Bacteria</taxon>
        <taxon>Pseudomonadati</taxon>
        <taxon>Bacteroidota</taxon>
        <taxon>Flavobacteriia</taxon>
        <taxon>Flavobacteriales</taxon>
        <taxon>Flavobacteriaceae</taxon>
        <taxon>Psychroserpens</taxon>
    </lineage>
</organism>
<protein>
    <submittedName>
        <fullName evidence="4">LysM peptidoglycan-binding domain-containing protein</fullName>
    </submittedName>
</protein>
<feature type="domain" description="LysM" evidence="3">
    <location>
        <begin position="208"/>
        <end position="251"/>
    </location>
</feature>
<comment type="caution">
    <text evidence="4">The sequence shown here is derived from an EMBL/GenBank/DDBJ whole genome shotgun (WGS) entry which is preliminary data.</text>
</comment>
<dbReference type="Gene3D" id="3.10.350.10">
    <property type="entry name" value="LysM domain"/>
    <property type="match status" value="2"/>
</dbReference>
<feature type="domain" description="LysM" evidence="3">
    <location>
        <begin position="153"/>
        <end position="196"/>
    </location>
</feature>
<dbReference type="CDD" id="cd00118">
    <property type="entry name" value="LysM"/>
    <property type="match status" value="2"/>
</dbReference>
<name>A0A5C7BDA2_9FLAO</name>
<dbReference type="STRING" id="1123037.GCA_000425305_00790"/>
<evidence type="ECO:0000313" key="5">
    <source>
        <dbReference type="Proteomes" id="UP000321938"/>
    </source>
</evidence>
<dbReference type="EMBL" id="VOSB01000003">
    <property type="protein sequence ID" value="TXE19577.1"/>
    <property type="molecule type" value="Genomic_DNA"/>
</dbReference>
<dbReference type="PANTHER" id="PTHR33734">
    <property type="entry name" value="LYSM DOMAIN-CONTAINING GPI-ANCHORED PROTEIN 2"/>
    <property type="match status" value="1"/>
</dbReference>